<gene>
    <name evidence="7" type="ORF">SAMN04488011_10824</name>
</gene>
<protein>
    <submittedName>
        <fullName evidence="7">Major Facilitator Superfamily protein</fullName>
    </submittedName>
</protein>
<accession>A0A1H8KKF4</accession>
<feature type="transmembrane region" description="Helical" evidence="5">
    <location>
        <begin position="306"/>
        <end position="329"/>
    </location>
</feature>
<dbReference type="InterPro" id="IPR036259">
    <property type="entry name" value="MFS_trans_sf"/>
</dbReference>
<evidence type="ECO:0000256" key="1">
    <source>
        <dbReference type="ARBA" id="ARBA00004141"/>
    </source>
</evidence>
<keyword evidence="8" id="KW-1185">Reference proteome</keyword>
<dbReference type="PANTHER" id="PTHR23514:SF13">
    <property type="entry name" value="INNER MEMBRANE PROTEIN YBJJ"/>
    <property type="match status" value="1"/>
</dbReference>
<evidence type="ECO:0000256" key="5">
    <source>
        <dbReference type="SAM" id="Phobius"/>
    </source>
</evidence>
<feature type="transmembrane region" description="Helical" evidence="5">
    <location>
        <begin position="29"/>
        <end position="45"/>
    </location>
</feature>
<dbReference type="GO" id="GO:0022857">
    <property type="term" value="F:transmembrane transporter activity"/>
    <property type="evidence" value="ECO:0007669"/>
    <property type="project" value="InterPro"/>
</dbReference>
<dbReference type="EMBL" id="FOCM01000008">
    <property type="protein sequence ID" value="SEN93470.1"/>
    <property type="molecule type" value="Genomic_DNA"/>
</dbReference>
<dbReference type="InterPro" id="IPR051788">
    <property type="entry name" value="MFS_Transporter"/>
</dbReference>
<dbReference type="Gene3D" id="1.20.1250.20">
    <property type="entry name" value="MFS general substrate transporter like domains"/>
    <property type="match status" value="2"/>
</dbReference>
<keyword evidence="3 5" id="KW-1133">Transmembrane helix</keyword>
<feature type="transmembrane region" description="Helical" evidence="5">
    <location>
        <begin position="220"/>
        <end position="240"/>
    </location>
</feature>
<evidence type="ECO:0000313" key="8">
    <source>
        <dbReference type="Proteomes" id="UP000199372"/>
    </source>
</evidence>
<feature type="transmembrane region" description="Helical" evidence="5">
    <location>
        <begin position="335"/>
        <end position="355"/>
    </location>
</feature>
<evidence type="ECO:0000313" key="7">
    <source>
        <dbReference type="EMBL" id="SEN93470.1"/>
    </source>
</evidence>
<reference evidence="8" key="1">
    <citation type="submission" date="2016-10" db="EMBL/GenBank/DDBJ databases">
        <authorList>
            <person name="Varghese N."/>
            <person name="Submissions S."/>
        </authorList>
    </citation>
    <scope>NUCLEOTIDE SEQUENCE [LARGE SCALE GENOMIC DNA]</scope>
    <source>
        <strain evidence="8">DSM 26893</strain>
    </source>
</reference>
<dbReference type="AlphaFoldDB" id="A0A1H8KKF4"/>
<keyword evidence="2 5" id="KW-0812">Transmembrane</keyword>
<dbReference type="InterPro" id="IPR020846">
    <property type="entry name" value="MFS_dom"/>
</dbReference>
<keyword evidence="4 5" id="KW-0472">Membrane</keyword>
<proteinExistence type="predicted"/>
<name>A0A1H8KKF4_9RHOB</name>
<dbReference type="PROSITE" id="PS50850">
    <property type="entry name" value="MFS"/>
    <property type="match status" value="1"/>
</dbReference>
<evidence type="ECO:0000256" key="2">
    <source>
        <dbReference type="ARBA" id="ARBA00022692"/>
    </source>
</evidence>
<evidence type="ECO:0000256" key="3">
    <source>
        <dbReference type="ARBA" id="ARBA00022989"/>
    </source>
</evidence>
<feature type="domain" description="Major facilitator superfamily (MFS) profile" evidence="6">
    <location>
        <begin position="181"/>
        <end position="360"/>
    </location>
</feature>
<dbReference type="Pfam" id="PF07690">
    <property type="entry name" value="MFS_1"/>
    <property type="match status" value="1"/>
</dbReference>
<dbReference type="CDD" id="cd17393">
    <property type="entry name" value="MFS_MosC_like"/>
    <property type="match status" value="1"/>
</dbReference>
<evidence type="ECO:0000256" key="4">
    <source>
        <dbReference type="ARBA" id="ARBA00023136"/>
    </source>
</evidence>
<dbReference type="SUPFAM" id="SSF103473">
    <property type="entry name" value="MFS general substrate transporter"/>
    <property type="match status" value="1"/>
</dbReference>
<dbReference type="GO" id="GO:0016020">
    <property type="term" value="C:membrane"/>
    <property type="evidence" value="ECO:0007669"/>
    <property type="project" value="UniProtKB-SubCell"/>
</dbReference>
<feature type="transmembrane region" description="Helical" evidence="5">
    <location>
        <begin position="141"/>
        <end position="159"/>
    </location>
</feature>
<evidence type="ECO:0000259" key="6">
    <source>
        <dbReference type="PROSITE" id="PS50850"/>
    </source>
</evidence>
<feature type="transmembrane region" description="Helical" evidence="5">
    <location>
        <begin position="180"/>
        <end position="200"/>
    </location>
</feature>
<dbReference type="Proteomes" id="UP000199372">
    <property type="component" value="Unassembled WGS sequence"/>
</dbReference>
<sequence>MNGLLFGLWAARIPAFVERFGLDHDALGLLLLCIAGGAIVAFPLAGRASDRMGAKRLTRLLIPVQICTLLALPLMPSLWLLAPALFLFGAAYGATDVAMNGWATEIERAGGRPILSSFHAAWSLASGAGAASGLVFAGGPVLLHFAVIGLPAAALGWWLTRVPWQSDLSDDGPAFALPKGGLVTVGIVALAAALGEGAVADWSAVYLIEALSQTERAAPLGYACFAAAMVTVRLAGDGLVARFGPTAMTRASGAFAVTGASLVALAPGLGLALPGFVLFGLGLGVIFPLAFSRAAASRSMPAGQAIAAVATLGYGGILIGPPLIGLVAAATSLRIGMALLAVLALLIVALARAMAPPPAP</sequence>
<feature type="transmembrane region" description="Helical" evidence="5">
    <location>
        <begin position="252"/>
        <end position="270"/>
    </location>
</feature>
<dbReference type="InterPro" id="IPR011701">
    <property type="entry name" value="MFS"/>
</dbReference>
<dbReference type="PANTHER" id="PTHR23514">
    <property type="entry name" value="BYPASS OF STOP CODON PROTEIN 6"/>
    <property type="match status" value="1"/>
</dbReference>
<organism evidence="7 8">
    <name type="scientific">Palleronia pelagia</name>
    <dbReference type="NCBI Taxonomy" id="387096"/>
    <lineage>
        <taxon>Bacteria</taxon>
        <taxon>Pseudomonadati</taxon>
        <taxon>Pseudomonadota</taxon>
        <taxon>Alphaproteobacteria</taxon>
        <taxon>Rhodobacterales</taxon>
        <taxon>Roseobacteraceae</taxon>
        <taxon>Palleronia</taxon>
    </lineage>
</organism>
<comment type="subcellular location">
    <subcellularLocation>
        <location evidence="1">Membrane</location>
        <topology evidence="1">Multi-pass membrane protein</topology>
    </subcellularLocation>
</comment>